<dbReference type="InterPro" id="IPR033130">
    <property type="entry name" value="RNase_T2_His_AS_2"/>
</dbReference>
<dbReference type="Gene3D" id="3.90.730.10">
    <property type="entry name" value="Ribonuclease T2-like"/>
    <property type="match status" value="1"/>
</dbReference>
<feature type="active site" evidence="5">
    <location>
        <position position="171"/>
    </location>
</feature>
<feature type="active site" evidence="5">
    <location>
        <position position="90"/>
    </location>
</feature>
<dbReference type="EC" id="4.6.1.19" evidence="2"/>
<evidence type="ECO:0000256" key="7">
    <source>
        <dbReference type="SAM" id="SignalP"/>
    </source>
</evidence>
<dbReference type="Proteomes" id="UP000799302">
    <property type="component" value="Unassembled WGS sequence"/>
</dbReference>
<dbReference type="PROSITE" id="PS00530">
    <property type="entry name" value="RNASE_T2_1"/>
    <property type="match status" value="1"/>
</dbReference>
<keyword evidence="3" id="KW-0540">Nuclease</keyword>
<evidence type="ECO:0000256" key="3">
    <source>
        <dbReference type="ARBA" id="ARBA00022759"/>
    </source>
</evidence>
<dbReference type="EMBL" id="MU004236">
    <property type="protein sequence ID" value="KAF2668406.1"/>
    <property type="molecule type" value="Genomic_DNA"/>
</dbReference>
<dbReference type="CDD" id="cd01061">
    <property type="entry name" value="RNase_T2_euk"/>
    <property type="match status" value="1"/>
</dbReference>
<dbReference type="InterPro" id="IPR033697">
    <property type="entry name" value="Ribonuclease_T2_eukaryotic"/>
</dbReference>
<name>A0A6A6U9X6_9PEZI</name>
<dbReference type="PANTHER" id="PTHR11240:SF17">
    <property type="entry name" value="RIBONUCLEASE T2"/>
    <property type="match status" value="1"/>
</dbReference>
<feature type="active site" evidence="5">
    <location>
        <position position="175"/>
    </location>
</feature>
<dbReference type="PANTHER" id="PTHR11240">
    <property type="entry name" value="RIBONUCLEASE T2"/>
    <property type="match status" value="1"/>
</dbReference>
<keyword evidence="3" id="KW-0255">Endonuclease</keyword>
<evidence type="ECO:0000313" key="8">
    <source>
        <dbReference type="EMBL" id="KAF2668406.1"/>
    </source>
</evidence>
<dbReference type="AlphaFoldDB" id="A0A6A6U9X6"/>
<dbReference type="Pfam" id="PF00445">
    <property type="entry name" value="Ribonuclease_T2"/>
    <property type="match status" value="1"/>
</dbReference>
<dbReference type="InterPro" id="IPR018188">
    <property type="entry name" value="RNase_T2_His_AS_1"/>
</dbReference>
<organism evidence="8 9">
    <name type="scientific">Microthyrium microscopicum</name>
    <dbReference type="NCBI Taxonomy" id="703497"/>
    <lineage>
        <taxon>Eukaryota</taxon>
        <taxon>Fungi</taxon>
        <taxon>Dikarya</taxon>
        <taxon>Ascomycota</taxon>
        <taxon>Pezizomycotina</taxon>
        <taxon>Dothideomycetes</taxon>
        <taxon>Dothideomycetes incertae sedis</taxon>
        <taxon>Microthyriales</taxon>
        <taxon>Microthyriaceae</taxon>
        <taxon>Microthyrium</taxon>
    </lineage>
</organism>
<reference evidence="8" key="1">
    <citation type="journal article" date="2020" name="Stud. Mycol.">
        <title>101 Dothideomycetes genomes: a test case for predicting lifestyles and emergence of pathogens.</title>
        <authorList>
            <person name="Haridas S."/>
            <person name="Albert R."/>
            <person name="Binder M."/>
            <person name="Bloem J."/>
            <person name="Labutti K."/>
            <person name="Salamov A."/>
            <person name="Andreopoulos B."/>
            <person name="Baker S."/>
            <person name="Barry K."/>
            <person name="Bills G."/>
            <person name="Bluhm B."/>
            <person name="Cannon C."/>
            <person name="Castanera R."/>
            <person name="Culley D."/>
            <person name="Daum C."/>
            <person name="Ezra D."/>
            <person name="Gonzalez J."/>
            <person name="Henrissat B."/>
            <person name="Kuo A."/>
            <person name="Liang C."/>
            <person name="Lipzen A."/>
            <person name="Lutzoni F."/>
            <person name="Magnuson J."/>
            <person name="Mondo S."/>
            <person name="Nolan M."/>
            <person name="Ohm R."/>
            <person name="Pangilinan J."/>
            <person name="Park H.-J."/>
            <person name="Ramirez L."/>
            <person name="Alfaro M."/>
            <person name="Sun H."/>
            <person name="Tritt A."/>
            <person name="Yoshinaga Y."/>
            <person name="Zwiers L.-H."/>
            <person name="Turgeon B."/>
            <person name="Goodwin S."/>
            <person name="Spatafora J."/>
            <person name="Crous P."/>
            <person name="Grigoriev I."/>
        </authorList>
    </citation>
    <scope>NUCLEOTIDE SEQUENCE</scope>
    <source>
        <strain evidence="8">CBS 115976</strain>
    </source>
</reference>
<evidence type="ECO:0000256" key="5">
    <source>
        <dbReference type="PIRSR" id="PIRSR633697-1"/>
    </source>
</evidence>
<dbReference type="GO" id="GO:0005576">
    <property type="term" value="C:extracellular region"/>
    <property type="evidence" value="ECO:0007669"/>
    <property type="project" value="TreeGrafter"/>
</dbReference>
<proteinExistence type="inferred from homology"/>
<gene>
    <name evidence="8" type="ORF">BT63DRAFT_479813</name>
</gene>
<dbReference type="GO" id="GO:0003723">
    <property type="term" value="F:RNA binding"/>
    <property type="evidence" value="ECO:0007669"/>
    <property type="project" value="InterPro"/>
</dbReference>
<dbReference type="InterPro" id="IPR036430">
    <property type="entry name" value="RNase_T2-like_sf"/>
</dbReference>
<evidence type="ECO:0000256" key="1">
    <source>
        <dbReference type="ARBA" id="ARBA00007469"/>
    </source>
</evidence>
<keyword evidence="7" id="KW-0732">Signal</keyword>
<dbReference type="SUPFAM" id="SSF55895">
    <property type="entry name" value="Ribonuclease Rh-like"/>
    <property type="match status" value="1"/>
</dbReference>
<feature type="signal peptide" evidence="7">
    <location>
        <begin position="1"/>
        <end position="17"/>
    </location>
</feature>
<evidence type="ECO:0000256" key="6">
    <source>
        <dbReference type="RuleBase" id="RU004328"/>
    </source>
</evidence>
<feature type="chain" id="PRO_5025478522" description="ribonuclease T2" evidence="7">
    <location>
        <begin position="18"/>
        <end position="324"/>
    </location>
</feature>
<keyword evidence="3" id="KW-0378">Hydrolase</keyword>
<dbReference type="PROSITE" id="PS00531">
    <property type="entry name" value="RNASE_T2_2"/>
    <property type="match status" value="1"/>
</dbReference>
<dbReference type="InterPro" id="IPR001568">
    <property type="entry name" value="RNase_T2-like"/>
</dbReference>
<protein>
    <recommendedName>
        <fullName evidence="2">ribonuclease T2</fullName>
        <ecNumber evidence="2">4.6.1.19</ecNumber>
    </recommendedName>
</protein>
<keyword evidence="4" id="KW-1015">Disulfide bond</keyword>
<keyword evidence="9" id="KW-1185">Reference proteome</keyword>
<dbReference type="GO" id="GO:0006401">
    <property type="term" value="P:RNA catabolic process"/>
    <property type="evidence" value="ECO:0007669"/>
    <property type="project" value="TreeGrafter"/>
</dbReference>
<evidence type="ECO:0000313" key="9">
    <source>
        <dbReference type="Proteomes" id="UP000799302"/>
    </source>
</evidence>
<comment type="similarity">
    <text evidence="1 6">Belongs to the RNase T2 family.</text>
</comment>
<evidence type="ECO:0000256" key="2">
    <source>
        <dbReference type="ARBA" id="ARBA00012571"/>
    </source>
</evidence>
<sequence>MVAQLLLAASLAGGVVASLYGESNLNHTCVLSQPLLSCSPPTLVANVSKSIDTCCVETFGGLFLSTQFWDTYTGLESQGQKLPADSWTLHGLWPDFCNGSYTQYCDLNRQYDPTPSPNTTNGLPNGTAVPAYKGAPVSTFLTALGKLDLLAFMNKFWINQGAPNTDFWGHEFSKHATCFSTFDVPCYGPLYVQHQEVAEFYETAIKYYQRLPTWGWLTQAGIRPSNTTSYSLSDIQTALTKGYGKLPYIACSGPAYNTTAAGKGSTDAGKIYLSETWYYFYAYGRPQDGQWAPQNASVSNSPVTNCATSKGAVQYLERTASSLQ</sequence>
<accession>A0A6A6U9X6</accession>
<evidence type="ECO:0000256" key="4">
    <source>
        <dbReference type="ARBA" id="ARBA00023157"/>
    </source>
</evidence>
<dbReference type="OrthoDB" id="435754at2759"/>
<dbReference type="GO" id="GO:0033897">
    <property type="term" value="F:ribonuclease T2 activity"/>
    <property type="evidence" value="ECO:0007669"/>
    <property type="project" value="UniProtKB-EC"/>
</dbReference>